<dbReference type="InterPro" id="IPR002168">
    <property type="entry name" value="Lipase_GDXG_HIS_AS"/>
</dbReference>
<dbReference type="Pfam" id="PF20434">
    <property type="entry name" value="BD-FAE"/>
    <property type="match status" value="2"/>
</dbReference>
<feature type="region of interest" description="Disordered" evidence="3">
    <location>
        <begin position="1650"/>
        <end position="1670"/>
    </location>
</feature>
<comment type="similarity">
    <text evidence="1">Belongs to the 'GDXG' lipolytic enzyme family.</text>
</comment>
<keyword evidence="4" id="KW-0812">Transmembrane</keyword>
<proteinExistence type="inferred from homology"/>
<gene>
    <name evidence="8" type="ORF">CLOSTMETH_03691</name>
</gene>
<dbReference type="CDD" id="cd00229">
    <property type="entry name" value="SGNH_hydrolase"/>
    <property type="match status" value="1"/>
</dbReference>
<dbReference type="PANTHER" id="PTHR48081">
    <property type="entry name" value="AB HYDROLASE SUPERFAMILY PROTEIN C4A8.06C"/>
    <property type="match status" value="1"/>
</dbReference>
<protein>
    <submittedName>
        <fullName evidence="8">Hydrolase, alpha/beta domain protein</fullName>
    </submittedName>
</protein>
<dbReference type="eggNOG" id="COG0657">
    <property type="taxonomic scope" value="Bacteria"/>
</dbReference>
<evidence type="ECO:0000256" key="1">
    <source>
        <dbReference type="ARBA" id="ARBA00010515"/>
    </source>
</evidence>
<dbReference type="InterPro" id="IPR013830">
    <property type="entry name" value="SGNH_hydro"/>
</dbReference>
<dbReference type="SUPFAM" id="SSF53474">
    <property type="entry name" value="alpha/beta-Hydrolases"/>
    <property type="match status" value="2"/>
</dbReference>
<feature type="transmembrane region" description="Helical" evidence="4">
    <location>
        <begin position="1674"/>
        <end position="1692"/>
    </location>
</feature>
<feature type="domain" description="SGNH hydrolase-type esterase" evidence="6">
    <location>
        <begin position="535"/>
        <end position="710"/>
    </location>
</feature>
<dbReference type="eggNOG" id="COG2755">
    <property type="taxonomic scope" value="Bacteria"/>
</dbReference>
<dbReference type="Gene3D" id="1.20.1270.90">
    <property type="entry name" value="AF1782-like"/>
    <property type="match status" value="2"/>
</dbReference>
<dbReference type="PROSITE" id="PS01173">
    <property type="entry name" value="LIPASE_GDXG_HIS"/>
    <property type="match status" value="1"/>
</dbReference>
<keyword evidence="4" id="KW-0472">Membrane</keyword>
<dbReference type="STRING" id="537013.CLOSTMETH_03691"/>
<dbReference type="GO" id="GO:0016787">
    <property type="term" value="F:hydrolase activity"/>
    <property type="evidence" value="ECO:0007669"/>
    <property type="project" value="UniProtKB-KW"/>
</dbReference>
<dbReference type="Gene3D" id="2.60.120.560">
    <property type="entry name" value="Exo-inulinase, domain 1"/>
    <property type="match status" value="2"/>
</dbReference>
<feature type="domain" description="BD-FAE-like" evidence="7">
    <location>
        <begin position="751"/>
        <end position="961"/>
    </location>
</feature>
<accession>C0EIJ6</accession>
<evidence type="ECO:0000256" key="2">
    <source>
        <dbReference type="ARBA" id="ARBA00022801"/>
    </source>
</evidence>
<dbReference type="HOGENOM" id="CLU_240954_0_0_9"/>
<keyword evidence="5" id="KW-0732">Signal</keyword>
<feature type="chain" id="PRO_5002895730" evidence="5">
    <location>
        <begin position="30"/>
        <end position="1698"/>
    </location>
</feature>
<dbReference type="Proteomes" id="UP000003340">
    <property type="component" value="Unassembled WGS sequence"/>
</dbReference>
<comment type="caution">
    <text evidence="8">The sequence shown here is derived from an EMBL/GenBank/DDBJ whole genome shotgun (WGS) entry which is preliminary data.</text>
</comment>
<reference evidence="8 9" key="1">
    <citation type="submission" date="2009-01" db="EMBL/GenBank/DDBJ databases">
        <authorList>
            <person name="Fulton L."/>
            <person name="Clifton S."/>
            <person name="Fulton B."/>
            <person name="Xu J."/>
            <person name="Minx P."/>
            <person name="Pepin K.H."/>
            <person name="Johnson M."/>
            <person name="Bhonagiri V."/>
            <person name="Nash W.E."/>
            <person name="Mardis E.R."/>
            <person name="Wilson R.K."/>
        </authorList>
    </citation>
    <scope>NUCLEOTIDE SEQUENCE [LARGE SCALE GENOMIC DNA]</scope>
    <source>
        <strain evidence="8 9">DSM 5476</strain>
    </source>
</reference>
<name>C0EIJ6_9FIRM</name>
<reference evidence="8 9" key="2">
    <citation type="submission" date="2009-02" db="EMBL/GenBank/DDBJ databases">
        <title>Draft genome sequence of Clostridium methylpentosum (DSM 5476).</title>
        <authorList>
            <person name="Sudarsanam P."/>
            <person name="Ley R."/>
            <person name="Guruge J."/>
            <person name="Turnbaugh P.J."/>
            <person name="Mahowald M."/>
            <person name="Liep D."/>
            <person name="Gordon J."/>
        </authorList>
    </citation>
    <scope>NUCLEOTIDE SEQUENCE [LARGE SCALE GENOMIC DNA]</scope>
    <source>
        <strain evidence="8 9">DSM 5476</strain>
    </source>
</reference>
<evidence type="ECO:0000313" key="8">
    <source>
        <dbReference type="EMBL" id="EEG28792.1"/>
    </source>
</evidence>
<evidence type="ECO:0000256" key="3">
    <source>
        <dbReference type="SAM" id="MobiDB-lite"/>
    </source>
</evidence>
<keyword evidence="4" id="KW-1133">Transmembrane helix</keyword>
<dbReference type="InterPro" id="IPR049492">
    <property type="entry name" value="BD-FAE-like_dom"/>
</dbReference>
<dbReference type="PANTHER" id="PTHR48081:SF13">
    <property type="entry name" value="ALPHA_BETA HYDROLASE"/>
    <property type="match status" value="1"/>
</dbReference>
<sequence>MKTKKILCLLLTLAMVLSVSFQTMTSVFAASQVGSEQTSLDGRISVKDSKLIVPGGSAVTYHTKESFSGDYSIEMRAAVNYQAVGLLFGAGNPNPPLWILALVEPYGLWAHMPGNWTQVDKVPVSDVQQGAFVTMKTDIVGNNVTTSINGKQVASHTLPEGSTSGPLGLRFDTTESGEIDYIRVSQNGSVIWEDDFDRLDGTKWDFPVSVKQTSTDGRVSVEDSKLIVPGAGAVTYQTKKSFSGDYSIEMKVAVNHQAVGLLFGSGVPNPPLWILALVEPYGLWAHMPGNWTQIDKVASPDVQQGKMVTMKVDIVGNNVTTSINGKQVASHTLPVGSTSGPLGLRFAETESAEIDYIRVIQDGSVIWEDDFNTLDGTKWNFPTSIESSMEPIWQGDVAYDETVWPIANQDGSIDDIGLLYHADQILSVQNNARTTVYEEGKDYTLVDGKLRIPQGSSIPVMSYAAYHPSTGNFPDGQGGFVYWPGETADIINRQLVITYRHSDSWAFDIPADKSSQLPKTTEKLERGQNLNIVYYGDSITEGYNASGFLGTSPFLPIWSTLVTNSLQAAYPRATISGVNTALAGQTTVWGINEFQTRVNAHNPDLVVIAFGMNDAGGGINAQQFVDNTKRMMDMARAKNPDCEFVLVATTMPNPTAPGFAGCHADYAPAMAAQLEGEGVAVADMTSMHKNLMTKKDFADMTGNNVNHPNDYLVRVYAQTVLQTITGGATQTELTYKDLPYVDGSTLSAQTLDIQLPSNGQAPYPVVVYIHGGAWVIGDKTDSETRIALNSALDQGYAVVSINYRLAQNAKWPAQIYDCKAAIRFLRANADKYGLNPDQIAVWGASAGGHLAQFMGVTNGMDRFEDLSMGNADYSSDVQAVISNYGISDLTKWDMPEWLNGITTTGKDPITTLLGDNYTTEQALDASPITHVSENTVPMFIAHGMNDTLVNPDESTVFAEKLIEVIGDEKVDTFFPAVAQHADEAFWNSADVIKLDLNFLQKRFRPTENLDSPENKRPDSWTVDLSGYPNKDLGVSYANDSATQKLHIVMPENAQGPTPLIIFVHGGGFAGGNSSGSSVLYTAGGALQAVDKGYAVAMVDYRCSPEANFPKPIYDVKAAIRYLRANAEKYNLDPNNFAIWGESAGGLIVDFVGTTNNNPAYEDLSMGNPDVSSAVQAVVSWYAITDMTTQRNAQYCPAWLGFPQSQNIEVAKDASPINHVTADAPAFYLQHGMADNEVEYQDSVRLYESLKAATGNENTKLDLFPGITHAVKKFLSESNCSKIINWLDGVLVNEAPDKTALSEAVKAARVLNAADYLPDGWADFQNAITEAQKVLDNPNATAEQIQQAVNALEAATASLKHKADKTPLIDALAQVGEVDLSLYTESSAAAFRQALEAVNALNTDPSLSSEDNQRILDAADALLKAFANLDPKEPQPPVDANKVILKAVLDYANGVKGTPEYDAVIESVQKSFDAALENAQTVYDNPDATQDQIDSAWQAMMTEIHKLGFVRGDKTALQQLIAASEEFSANIDRFTPATAAPFTQALADAKAVAADGDAMQQDVSKAEDSLLTAMMNLRYKADKSILEAVLAQASGIDTSLYTAETAASFLAAQAEATKVLDDEQADQQTVNAAADKLQKAIDALAPAAAQTESSLVQGDPTATTAGSTPKTGDSFPAAGAAAVLLLGAACLLFKRSRRG</sequence>
<keyword evidence="9" id="KW-1185">Reference proteome</keyword>
<feature type="domain" description="BD-FAE-like" evidence="7">
    <location>
        <begin position="1045"/>
        <end position="1249"/>
    </location>
</feature>
<feature type="signal peptide" evidence="5">
    <location>
        <begin position="1"/>
        <end position="29"/>
    </location>
</feature>
<dbReference type="InterPro" id="IPR029058">
    <property type="entry name" value="AB_hydrolase_fold"/>
</dbReference>
<dbReference type="Pfam" id="PF13472">
    <property type="entry name" value="Lipase_GDSL_2"/>
    <property type="match status" value="1"/>
</dbReference>
<dbReference type="InterPro" id="IPR050300">
    <property type="entry name" value="GDXG_lipolytic_enzyme"/>
</dbReference>
<dbReference type="InterPro" id="IPR036514">
    <property type="entry name" value="SGNH_hydro_sf"/>
</dbReference>
<dbReference type="Gene3D" id="3.40.50.1820">
    <property type="entry name" value="alpha/beta hydrolase"/>
    <property type="match status" value="2"/>
</dbReference>
<evidence type="ECO:0000256" key="4">
    <source>
        <dbReference type="SAM" id="Phobius"/>
    </source>
</evidence>
<dbReference type="eggNOG" id="COG1538">
    <property type="taxonomic scope" value="Bacteria"/>
</dbReference>
<organism evidence="8 9">
    <name type="scientific">[Clostridium] methylpentosum DSM 5476</name>
    <dbReference type="NCBI Taxonomy" id="537013"/>
    <lineage>
        <taxon>Bacteria</taxon>
        <taxon>Bacillati</taxon>
        <taxon>Bacillota</taxon>
        <taxon>Clostridia</taxon>
        <taxon>Eubacteriales</taxon>
        <taxon>Oscillospiraceae</taxon>
        <taxon>Oscillospiraceae incertae sedis</taxon>
    </lineage>
</organism>
<dbReference type="EMBL" id="ACEC01000126">
    <property type="protein sequence ID" value="EEG28792.1"/>
    <property type="molecule type" value="Genomic_DNA"/>
</dbReference>
<dbReference type="Pfam" id="PF07554">
    <property type="entry name" value="FIVAR"/>
    <property type="match status" value="4"/>
</dbReference>
<evidence type="ECO:0000259" key="7">
    <source>
        <dbReference type="Pfam" id="PF20434"/>
    </source>
</evidence>
<dbReference type="Gene3D" id="1.20.1270.70">
    <property type="entry name" value="Designed single chain three-helix bundle"/>
    <property type="match status" value="3"/>
</dbReference>
<evidence type="ECO:0000256" key="5">
    <source>
        <dbReference type="SAM" id="SignalP"/>
    </source>
</evidence>
<evidence type="ECO:0000313" key="9">
    <source>
        <dbReference type="Proteomes" id="UP000003340"/>
    </source>
</evidence>
<evidence type="ECO:0000259" key="6">
    <source>
        <dbReference type="Pfam" id="PF13472"/>
    </source>
</evidence>
<dbReference type="Gene3D" id="3.40.50.1110">
    <property type="entry name" value="SGNH hydrolase"/>
    <property type="match status" value="1"/>
</dbReference>
<keyword evidence="2 8" id="KW-0378">Hydrolase</keyword>
<dbReference type="SUPFAM" id="SSF52266">
    <property type="entry name" value="SGNH hydrolase"/>
    <property type="match status" value="1"/>
</dbReference>